<dbReference type="EMBL" id="VSWD01000009">
    <property type="protein sequence ID" value="KAK3094098.1"/>
    <property type="molecule type" value="Genomic_DNA"/>
</dbReference>
<evidence type="ECO:0000256" key="1">
    <source>
        <dbReference type="ARBA" id="ARBA00022723"/>
    </source>
</evidence>
<feature type="region of interest" description="Disordered" evidence="6">
    <location>
        <begin position="204"/>
        <end position="265"/>
    </location>
</feature>
<dbReference type="InterPro" id="IPR052224">
    <property type="entry name" value="THAP_domain_protein"/>
</dbReference>
<evidence type="ECO:0000256" key="3">
    <source>
        <dbReference type="ARBA" id="ARBA00022833"/>
    </source>
</evidence>
<evidence type="ECO:0000256" key="2">
    <source>
        <dbReference type="ARBA" id="ARBA00022771"/>
    </source>
</evidence>
<name>A0AA88Y897_PINIB</name>
<dbReference type="PANTHER" id="PTHR46927:SF3">
    <property type="entry name" value="THAP-TYPE DOMAIN-CONTAINING PROTEIN"/>
    <property type="match status" value="1"/>
</dbReference>
<proteinExistence type="predicted"/>
<gene>
    <name evidence="8" type="ORF">FSP39_024108</name>
</gene>
<accession>A0AA88Y897</accession>
<evidence type="ECO:0000256" key="6">
    <source>
        <dbReference type="SAM" id="MobiDB-lite"/>
    </source>
</evidence>
<evidence type="ECO:0000313" key="9">
    <source>
        <dbReference type="Proteomes" id="UP001186944"/>
    </source>
</evidence>
<evidence type="ECO:0000313" key="8">
    <source>
        <dbReference type="EMBL" id="KAK3094098.1"/>
    </source>
</evidence>
<feature type="compositionally biased region" description="Basic and acidic residues" evidence="6">
    <location>
        <begin position="127"/>
        <end position="143"/>
    </location>
</feature>
<dbReference type="Proteomes" id="UP001186944">
    <property type="component" value="Unassembled WGS sequence"/>
</dbReference>
<evidence type="ECO:0000259" key="7">
    <source>
        <dbReference type="PROSITE" id="PS50950"/>
    </source>
</evidence>
<dbReference type="GO" id="GO:0003677">
    <property type="term" value="F:DNA binding"/>
    <property type="evidence" value="ECO:0007669"/>
    <property type="project" value="UniProtKB-UniRule"/>
</dbReference>
<feature type="domain" description="THAP-type" evidence="7">
    <location>
        <begin position="1"/>
        <end position="70"/>
    </location>
</feature>
<keyword evidence="9" id="KW-1185">Reference proteome</keyword>
<comment type="caution">
    <text evidence="8">The sequence shown here is derived from an EMBL/GenBank/DDBJ whole genome shotgun (WGS) entry which is preliminary data.</text>
</comment>
<dbReference type="AlphaFoldDB" id="A0AA88Y897"/>
<keyword evidence="3" id="KW-0862">Zinc</keyword>
<reference evidence="8" key="1">
    <citation type="submission" date="2019-08" db="EMBL/GenBank/DDBJ databases">
        <title>The improved chromosome-level genome for the pearl oyster Pinctada fucata martensii using PacBio sequencing and Hi-C.</title>
        <authorList>
            <person name="Zheng Z."/>
        </authorList>
    </citation>
    <scope>NUCLEOTIDE SEQUENCE</scope>
    <source>
        <strain evidence="8">ZZ-2019</strain>
        <tissue evidence="8">Adductor muscle</tissue>
    </source>
</reference>
<dbReference type="GO" id="GO:0008270">
    <property type="term" value="F:zinc ion binding"/>
    <property type="evidence" value="ECO:0007669"/>
    <property type="project" value="UniProtKB-KW"/>
</dbReference>
<keyword evidence="1" id="KW-0479">Metal-binding</keyword>
<feature type="compositionally biased region" description="Acidic residues" evidence="6">
    <location>
        <begin position="226"/>
        <end position="256"/>
    </location>
</feature>
<feature type="compositionally biased region" description="Polar residues" evidence="6">
    <location>
        <begin position="171"/>
        <end position="186"/>
    </location>
</feature>
<keyword evidence="4 5" id="KW-0238">DNA-binding</keyword>
<sequence>MKVWVTKINRVDQSSGPASDKMWKPHKTSMVCSQHFTPNCFTTNPEIAQMCGFTDMKRLRLEKEAYPTIFPKSQTESEREVKRQASPYAMPFHSTPKRQAFQKREHQRILAEAFAEFDVCHKINKEPASDHAEPDTCSHKEPDIDANPVDHTNQESILYVKSTQTKKRTTEQGSQTTGPLKTCSVGTMTDPIQTRLVLPFIPPARAGESFTPETRSEFESNGSFEECIDDEWQPGIGESDEDIDLDEDEEDEDLNETAEFRETDM</sequence>
<keyword evidence="2 5" id="KW-0863">Zinc-finger</keyword>
<dbReference type="PANTHER" id="PTHR46927">
    <property type="entry name" value="AGAP005574-PA"/>
    <property type="match status" value="1"/>
</dbReference>
<dbReference type="InterPro" id="IPR006612">
    <property type="entry name" value="THAP_Znf"/>
</dbReference>
<dbReference type="Pfam" id="PF05485">
    <property type="entry name" value="THAP"/>
    <property type="match status" value="1"/>
</dbReference>
<organism evidence="8 9">
    <name type="scientific">Pinctada imbricata</name>
    <name type="common">Atlantic pearl-oyster</name>
    <name type="synonym">Pinctada martensii</name>
    <dbReference type="NCBI Taxonomy" id="66713"/>
    <lineage>
        <taxon>Eukaryota</taxon>
        <taxon>Metazoa</taxon>
        <taxon>Spiralia</taxon>
        <taxon>Lophotrochozoa</taxon>
        <taxon>Mollusca</taxon>
        <taxon>Bivalvia</taxon>
        <taxon>Autobranchia</taxon>
        <taxon>Pteriomorphia</taxon>
        <taxon>Pterioida</taxon>
        <taxon>Pterioidea</taxon>
        <taxon>Pteriidae</taxon>
        <taxon>Pinctada</taxon>
    </lineage>
</organism>
<dbReference type="SUPFAM" id="SSF57716">
    <property type="entry name" value="Glucocorticoid receptor-like (DNA-binding domain)"/>
    <property type="match status" value="1"/>
</dbReference>
<feature type="region of interest" description="Disordered" evidence="6">
    <location>
        <begin position="127"/>
        <end position="186"/>
    </location>
</feature>
<dbReference type="PROSITE" id="PS50950">
    <property type="entry name" value="ZF_THAP"/>
    <property type="match status" value="1"/>
</dbReference>
<evidence type="ECO:0000256" key="4">
    <source>
        <dbReference type="ARBA" id="ARBA00023125"/>
    </source>
</evidence>
<evidence type="ECO:0000256" key="5">
    <source>
        <dbReference type="PROSITE-ProRule" id="PRU00309"/>
    </source>
</evidence>
<protein>
    <recommendedName>
        <fullName evidence="7">THAP-type domain-containing protein</fullName>
    </recommendedName>
</protein>